<evidence type="ECO:0000259" key="7">
    <source>
        <dbReference type="PROSITE" id="PS50109"/>
    </source>
</evidence>
<gene>
    <name evidence="8" type="ORF">EDD73_11245</name>
</gene>
<dbReference type="AlphaFoldDB" id="A0A4R2RM72"/>
<dbReference type="OrthoDB" id="9781904at2"/>
<proteinExistence type="predicted"/>
<dbReference type="Proteomes" id="UP000294813">
    <property type="component" value="Unassembled WGS sequence"/>
</dbReference>
<dbReference type="Pfam" id="PF05384">
    <property type="entry name" value="DegS"/>
    <property type="match status" value="1"/>
</dbReference>
<name>A0A4R2RM72_9FIRM</name>
<dbReference type="Pfam" id="PF07730">
    <property type="entry name" value="HisKA_3"/>
    <property type="match status" value="1"/>
</dbReference>
<keyword evidence="4 8" id="KW-0418">Kinase</keyword>
<dbReference type="PIRSF" id="PIRSF003169">
    <property type="entry name" value="STHK_DegS"/>
    <property type="match status" value="1"/>
</dbReference>
<dbReference type="EMBL" id="SLXT01000012">
    <property type="protein sequence ID" value="TCP64084.1"/>
    <property type="molecule type" value="Genomic_DNA"/>
</dbReference>
<comment type="catalytic activity">
    <reaction evidence="1">
        <text>ATP + protein L-histidine = ADP + protein N-phospho-L-histidine.</text>
        <dbReference type="EC" id="2.7.13.3"/>
    </reaction>
</comment>
<dbReference type="GO" id="GO:0016020">
    <property type="term" value="C:membrane"/>
    <property type="evidence" value="ECO:0007669"/>
    <property type="project" value="InterPro"/>
</dbReference>
<dbReference type="RefSeq" id="WP_131919273.1">
    <property type="nucleotide sequence ID" value="NZ_JAOQNU010000022.1"/>
</dbReference>
<evidence type="ECO:0000313" key="8">
    <source>
        <dbReference type="EMBL" id="TCP64084.1"/>
    </source>
</evidence>
<protein>
    <recommendedName>
        <fullName evidence="2">histidine kinase</fullName>
        <ecNumber evidence="2">2.7.13.3</ecNumber>
    </recommendedName>
</protein>
<dbReference type="Pfam" id="PF02518">
    <property type="entry name" value="HATPase_c"/>
    <property type="match status" value="1"/>
</dbReference>
<evidence type="ECO:0000256" key="4">
    <source>
        <dbReference type="ARBA" id="ARBA00022777"/>
    </source>
</evidence>
<dbReference type="EC" id="2.7.13.3" evidence="2"/>
<dbReference type="CDD" id="cd16917">
    <property type="entry name" value="HATPase_UhpB-NarQ-NarX-like"/>
    <property type="match status" value="1"/>
</dbReference>
<dbReference type="InterPro" id="IPR008595">
    <property type="entry name" value="DegS"/>
</dbReference>
<dbReference type="Gene3D" id="3.30.565.10">
    <property type="entry name" value="Histidine kinase-like ATPase, C-terminal domain"/>
    <property type="match status" value="1"/>
</dbReference>
<evidence type="ECO:0000256" key="5">
    <source>
        <dbReference type="ARBA" id="ARBA00023012"/>
    </source>
</evidence>
<keyword evidence="9" id="KW-1185">Reference proteome</keyword>
<organism evidence="8 9">
    <name type="scientific">Heliophilum fasciatum</name>
    <dbReference type="NCBI Taxonomy" id="35700"/>
    <lineage>
        <taxon>Bacteria</taxon>
        <taxon>Bacillati</taxon>
        <taxon>Bacillota</taxon>
        <taxon>Clostridia</taxon>
        <taxon>Eubacteriales</taxon>
        <taxon>Heliobacteriaceae</taxon>
        <taxon>Heliophilum</taxon>
    </lineage>
</organism>
<dbReference type="GO" id="GO:0046983">
    <property type="term" value="F:protein dimerization activity"/>
    <property type="evidence" value="ECO:0007669"/>
    <property type="project" value="InterPro"/>
</dbReference>
<dbReference type="InterPro" id="IPR050482">
    <property type="entry name" value="Sensor_HK_TwoCompSys"/>
</dbReference>
<sequence length="393" mass="44810">MLDATALDKIVQGTLETIEQSKEKIFSITEDARLEVSSVQKDLQAIQKETLEVIENVDALERQERSARVRLMEVSRDLYRFSEQDIRQAYEQAQALQVSLAVYRERELQLRTRRDTLERRLRTLQSMVERAEALIGQIGVILDFLGNNLQIVGAKLEEAQQQEQLALQIVLAQEKERRRVAREIHDGPAQTMAGMVMQAELCEKLLIQSPERARQELGELKNTVRLTLKDVRKIIYDLRPMALEDSSLYDALRRYTADFQEKTNLQITLRFRGEEQALGTAYKVALFRMVQEALSNVHKHARATTVTVQMEMLPQGVAVSVTDDGCGFIYEEMQGMSADHFGIAGMQERVALLKGTLNIRTGTGKGTTLLIRIPLNMEVADDETKRHRSHSDR</sequence>
<evidence type="ECO:0000256" key="2">
    <source>
        <dbReference type="ARBA" id="ARBA00012438"/>
    </source>
</evidence>
<dbReference type="PROSITE" id="PS50109">
    <property type="entry name" value="HIS_KIN"/>
    <property type="match status" value="1"/>
</dbReference>
<dbReference type="InterPro" id="IPR036890">
    <property type="entry name" value="HATPase_C_sf"/>
</dbReference>
<dbReference type="InterPro" id="IPR005467">
    <property type="entry name" value="His_kinase_dom"/>
</dbReference>
<accession>A0A4R2RM72</accession>
<evidence type="ECO:0000313" key="9">
    <source>
        <dbReference type="Proteomes" id="UP000294813"/>
    </source>
</evidence>
<dbReference type="PANTHER" id="PTHR24421:SF55">
    <property type="entry name" value="SENSOR HISTIDINE KINASE YDFH"/>
    <property type="match status" value="1"/>
</dbReference>
<dbReference type="InterPro" id="IPR016381">
    <property type="entry name" value="Sig_transdc_His_kinase_DegS"/>
</dbReference>
<comment type="caution">
    <text evidence="8">The sequence shown here is derived from an EMBL/GenBank/DDBJ whole genome shotgun (WGS) entry which is preliminary data.</text>
</comment>
<dbReference type="InterPro" id="IPR011712">
    <property type="entry name" value="Sig_transdc_His_kin_sub3_dim/P"/>
</dbReference>
<keyword evidence="6" id="KW-0175">Coiled coil</keyword>
<evidence type="ECO:0000256" key="3">
    <source>
        <dbReference type="ARBA" id="ARBA00022679"/>
    </source>
</evidence>
<dbReference type="GO" id="GO:0000155">
    <property type="term" value="F:phosphorelay sensor kinase activity"/>
    <property type="evidence" value="ECO:0007669"/>
    <property type="project" value="InterPro"/>
</dbReference>
<evidence type="ECO:0000256" key="1">
    <source>
        <dbReference type="ARBA" id="ARBA00000085"/>
    </source>
</evidence>
<dbReference type="SMART" id="SM00387">
    <property type="entry name" value="HATPase_c"/>
    <property type="match status" value="1"/>
</dbReference>
<reference evidence="8 9" key="1">
    <citation type="submission" date="2019-03" db="EMBL/GenBank/DDBJ databases">
        <title>Genomic Encyclopedia of Type Strains, Phase IV (KMG-IV): sequencing the most valuable type-strain genomes for metagenomic binning, comparative biology and taxonomic classification.</title>
        <authorList>
            <person name="Goeker M."/>
        </authorList>
    </citation>
    <scope>NUCLEOTIDE SEQUENCE [LARGE SCALE GENOMIC DNA]</scope>
    <source>
        <strain evidence="8 9">DSM 11170</strain>
    </source>
</reference>
<keyword evidence="5" id="KW-0902">Two-component regulatory system</keyword>
<feature type="coiled-coil region" evidence="6">
    <location>
        <begin position="29"/>
        <end position="162"/>
    </location>
</feature>
<dbReference type="InterPro" id="IPR003594">
    <property type="entry name" value="HATPase_dom"/>
</dbReference>
<dbReference type="SUPFAM" id="SSF55874">
    <property type="entry name" value="ATPase domain of HSP90 chaperone/DNA topoisomerase II/histidine kinase"/>
    <property type="match status" value="1"/>
</dbReference>
<keyword evidence="3" id="KW-0808">Transferase</keyword>
<feature type="domain" description="Histidine kinase" evidence="7">
    <location>
        <begin position="183"/>
        <end position="377"/>
    </location>
</feature>
<evidence type="ECO:0000256" key="6">
    <source>
        <dbReference type="SAM" id="Coils"/>
    </source>
</evidence>
<dbReference type="PANTHER" id="PTHR24421">
    <property type="entry name" value="NITRATE/NITRITE SENSOR PROTEIN NARX-RELATED"/>
    <property type="match status" value="1"/>
</dbReference>
<dbReference type="Gene3D" id="1.20.5.1930">
    <property type="match status" value="1"/>
</dbReference>